<keyword evidence="2" id="KW-0012">Acyltransferase</keyword>
<accession>A0ABY5XZM9</accession>
<name>A0ABY5XZM9_9BACT</name>
<dbReference type="InterPro" id="IPR007172">
    <property type="entry name" value="DUF374"/>
</dbReference>
<evidence type="ECO:0000313" key="2">
    <source>
        <dbReference type="EMBL" id="UWX05355.1"/>
    </source>
</evidence>
<dbReference type="GO" id="GO:0016746">
    <property type="term" value="F:acyltransferase activity"/>
    <property type="evidence" value="ECO:0007669"/>
    <property type="project" value="UniProtKB-KW"/>
</dbReference>
<dbReference type="RefSeq" id="WP_334314932.1">
    <property type="nucleotide sequence ID" value="NZ_CP065938.1"/>
</dbReference>
<evidence type="ECO:0000313" key="3">
    <source>
        <dbReference type="Proteomes" id="UP001058120"/>
    </source>
</evidence>
<dbReference type="Pfam" id="PF04028">
    <property type="entry name" value="DUF374"/>
    <property type="match status" value="1"/>
</dbReference>
<protein>
    <submittedName>
        <fullName evidence="2">Lysophospholipid acyltransferase family protein</fullName>
    </submittedName>
</protein>
<proteinExistence type="predicted"/>
<keyword evidence="2" id="KW-0808">Transferase</keyword>
<sequence length="243" mass="27656">MIEKSKQIIKNKAGNLRRKIRDLFRTSDFCVDLLVRFYKVFCKSLRYDEKTRVKIAEQDDVAARRKQGEDVKGTPVVLCLWHDELFPLIYLRKDLDIVCIVSSSKDGAILEKFMRKLGLRTAAGSSRRGGLKALLHAAKLMKDGTVHACITVDGPMGPRHKAKDGAFLLAQKASAKIMPVRLNMENSYAFPSWDKFQIPLPFSKVEVFFGEGFFVTEELTEEYLAVCRKRLEEELTGLLPQKP</sequence>
<gene>
    <name evidence="2" type="ORF">JBF11_07830</name>
</gene>
<dbReference type="SUPFAM" id="SSF69593">
    <property type="entry name" value="Glycerol-3-phosphate (1)-acyltransferase"/>
    <property type="match status" value="1"/>
</dbReference>
<reference evidence="2" key="1">
    <citation type="submission" date="2020-12" db="EMBL/GenBank/DDBJ databases">
        <title>Taurinivorans muris gen. nov., sp. nov., fundamental and realized metabolic niche of a ubiquitous sulfidogenic bacterium in the murine intestine.</title>
        <authorList>
            <person name="Ye H."/>
            <person name="Hanson B.T."/>
            <person name="Loy A."/>
        </authorList>
    </citation>
    <scope>NUCLEOTIDE SEQUENCE</scope>
    <source>
        <strain evidence="2">LT0009</strain>
    </source>
</reference>
<dbReference type="Proteomes" id="UP001058120">
    <property type="component" value="Chromosome"/>
</dbReference>
<dbReference type="EMBL" id="CP065938">
    <property type="protein sequence ID" value="UWX05355.1"/>
    <property type="molecule type" value="Genomic_DNA"/>
</dbReference>
<evidence type="ECO:0000259" key="1">
    <source>
        <dbReference type="Pfam" id="PF04028"/>
    </source>
</evidence>
<organism evidence="2 3">
    <name type="scientific">Taurinivorans muris</name>
    <dbReference type="NCBI Taxonomy" id="2787751"/>
    <lineage>
        <taxon>Bacteria</taxon>
        <taxon>Pseudomonadati</taxon>
        <taxon>Thermodesulfobacteriota</taxon>
        <taxon>Desulfovibrionia</taxon>
        <taxon>Desulfovibrionales</taxon>
        <taxon>Desulfovibrionaceae</taxon>
        <taxon>Taurinivorans</taxon>
    </lineage>
</organism>
<feature type="domain" description="DUF374" evidence="1">
    <location>
        <begin position="91"/>
        <end position="159"/>
    </location>
</feature>
<dbReference type="CDD" id="cd07983">
    <property type="entry name" value="LPLAT_DUF374-like"/>
    <property type="match status" value="1"/>
</dbReference>
<keyword evidence="3" id="KW-1185">Reference proteome</keyword>